<dbReference type="InterPro" id="IPR036249">
    <property type="entry name" value="Thioredoxin-like_sf"/>
</dbReference>
<evidence type="ECO:0000256" key="2">
    <source>
        <dbReference type="ARBA" id="ARBA00022448"/>
    </source>
</evidence>
<evidence type="ECO:0000256" key="1">
    <source>
        <dbReference type="ARBA" id="ARBA00007787"/>
    </source>
</evidence>
<keyword evidence="6" id="KW-0963">Cytoplasm</keyword>
<reference evidence="8 9" key="1">
    <citation type="journal article" date="2015" name="Genome Announc.">
        <title>Complete Genome Sequence of Sedimenticola thiotaurini Strain SIP-G1, a Polyphosphate- and Polyhydroxyalkanoate-Accumulating Sulfur-Oxidizing Gammaproteobacterium Isolated from Salt Marsh Sediments.</title>
        <authorList>
            <person name="Flood B.E."/>
            <person name="Jones D.S."/>
            <person name="Bailey J.V."/>
        </authorList>
    </citation>
    <scope>NUCLEOTIDE SEQUENCE [LARGE SCALE GENOMIC DNA]</scope>
    <source>
        <strain evidence="8 9">SIP-G1</strain>
    </source>
</reference>
<evidence type="ECO:0000256" key="4">
    <source>
        <dbReference type="ARBA" id="ARBA00023157"/>
    </source>
</evidence>
<dbReference type="GO" id="GO:0009055">
    <property type="term" value="F:electron transfer activity"/>
    <property type="evidence" value="ECO:0007669"/>
    <property type="project" value="TreeGrafter"/>
</dbReference>
<evidence type="ECO:0000313" key="9">
    <source>
        <dbReference type="Proteomes" id="UP000034410"/>
    </source>
</evidence>
<name>A0A0F7JZQ2_9GAMM</name>
<dbReference type="Gene3D" id="3.40.30.10">
    <property type="entry name" value="Glutaredoxin"/>
    <property type="match status" value="1"/>
</dbReference>
<keyword evidence="9" id="KW-1185">Reference proteome</keyword>
<dbReference type="PANTHER" id="PTHR34386:SF1">
    <property type="entry name" value="GLUTAREDOXIN-LIKE PROTEIN NRDH"/>
    <property type="match status" value="1"/>
</dbReference>
<evidence type="ECO:0000313" key="8">
    <source>
        <dbReference type="EMBL" id="AKH21821.1"/>
    </source>
</evidence>
<dbReference type="CDD" id="cd03418">
    <property type="entry name" value="GRX_GRXb_1_3_like"/>
    <property type="match status" value="1"/>
</dbReference>
<dbReference type="AlphaFoldDB" id="A0A0F7JZQ2"/>
<organism evidence="8 9">
    <name type="scientific">Sedimenticola thiotaurini</name>
    <dbReference type="NCBI Taxonomy" id="1543721"/>
    <lineage>
        <taxon>Bacteria</taxon>
        <taxon>Pseudomonadati</taxon>
        <taxon>Pseudomonadota</taxon>
        <taxon>Gammaproteobacteria</taxon>
        <taxon>Chromatiales</taxon>
        <taxon>Sedimenticolaceae</taxon>
        <taxon>Sedimenticola</taxon>
    </lineage>
</organism>
<dbReference type="InterPro" id="IPR002109">
    <property type="entry name" value="Glutaredoxin"/>
</dbReference>
<dbReference type="GO" id="GO:0015038">
    <property type="term" value="F:glutathione disulfide oxidoreductase activity"/>
    <property type="evidence" value="ECO:0007669"/>
    <property type="project" value="UniProtKB-UniRule"/>
</dbReference>
<comment type="function">
    <text evidence="6">Has a glutathione-disulfide oxidoreductase activity in the presence of NADPH and glutathione reductase. Reduces low molecular weight disulfides and proteins.</text>
</comment>
<keyword evidence="2 6" id="KW-0813">Transport</keyword>
<comment type="similarity">
    <text evidence="1 6">Belongs to the glutaredoxin family.</text>
</comment>
<dbReference type="PRINTS" id="PR00160">
    <property type="entry name" value="GLUTAREDOXIN"/>
</dbReference>
<dbReference type="InterPro" id="IPR011767">
    <property type="entry name" value="GLR_AS"/>
</dbReference>
<sequence>MPKVVMYTTAICPYCLRAKALLNRKGVAFEELQIEGDRERMREMLQRSQRNTVPQIFIDDFHVGGYDDMAELDMLGKLDPLLGLAPRDESDIIT</sequence>
<evidence type="ECO:0000256" key="3">
    <source>
        <dbReference type="ARBA" id="ARBA00022982"/>
    </source>
</evidence>
<proteinExistence type="inferred from homology"/>
<feature type="domain" description="Glutaredoxin" evidence="7">
    <location>
        <begin position="4"/>
        <end position="63"/>
    </location>
</feature>
<dbReference type="Proteomes" id="UP000034410">
    <property type="component" value="Chromosome"/>
</dbReference>
<gene>
    <name evidence="8" type="ORF">AAY24_17385</name>
</gene>
<keyword evidence="5 6" id="KW-0676">Redox-active center</keyword>
<dbReference type="OrthoDB" id="9814618at2"/>
<evidence type="ECO:0000256" key="6">
    <source>
        <dbReference type="RuleBase" id="RU364065"/>
    </source>
</evidence>
<keyword evidence="3 6" id="KW-0249">Electron transport</keyword>
<keyword evidence="4" id="KW-1015">Disulfide bond</keyword>
<evidence type="ECO:0000256" key="5">
    <source>
        <dbReference type="ARBA" id="ARBA00023284"/>
    </source>
</evidence>
<dbReference type="KEGG" id="seds:AAY24_17385"/>
<dbReference type="InterPro" id="IPR011900">
    <property type="entry name" value="GRX_bact"/>
</dbReference>
<dbReference type="InterPro" id="IPR014025">
    <property type="entry name" value="Glutaredoxin_subgr"/>
</dbReference>
<dbReference type="PROSITE" id="PS00195">
    <property type="entry name" value="GLUTAREDOXIN_1"/>
    <property type="match status" value="1"/>
</dbReference>
<accession>A0A0F7JZQ2</accession>
<dbReference type="RefSeq" id="WP_046860742.1">
    <property type="nucleotide sequence ID" value="NZ_CP011412.1"/>
</dbReference>
<dbReference type="NCBIfam" id="TIGR02181">
    <property type="entry name" value="GRX_bact"/>
    <property type="match status" value="1"/>
</dbReference>
<dbReference type="SUPFAM" id="SSF52833">
    <property type="entry name" value="Thioredoxin-like"/>
    <property type="match status" value="1"/>
</dbReference>
<dbReference type="InterPro" id="IPR051548">
    <property type="entry name" value="Grx-like_ET"/>
</dbReference>
<dbReference type="EMBL" id="CP011412">
    <property type="protein sequence ID" value="AKH21821.1"/>
    <property type="molecule type" value="Genomic_DNA"/>
</dbReference>
<dbReference type="Pfam" id="PF00462">
    <property type="entry name" value="Glutaredoxin"/>
    <property type="match status" value="1"/>
</dbReference>
<dbReference type="PANTHER" id="PTHR34386">
    <property type="entry name" value="GLUTAREDOXIN"/>
    <property type="match status" value="1"/>
</dbReference>
<dbReference type="GO" id="GO:0045454">
    <property type="term" value="P:cell redox homeostasis"/>
    <property type="evidence" value="ECO:0007669"/>
    <property type="project" value="InterPro"/>
</dbReference>
<evidence type="ECO:0000259" key="7">
    <source>
        <dbReference type="Pfam" id="PF00462"/>
    </source>
</evidence>
<dbReference type="PROSITE" id="PS51354">
    <property type="entry name" value="GLUTAREDOXIN_2"/>
    <property type="match status" value="1"/>
</dbReference>
<protein>
    <recommendedName>
        <fullName evidence="6">Glutaredoxin</fullName>
    </recommendedName>
</protein>